<dbReference type="InterPro" id="IPR007406">
    <property type="entry name" value="MukB_N_dom"/>
</dbReference>
<keyword evidence="3 10" id="KW-0547">Nucleotide-binding</keyword>
<evidence type="ECO:0000256" key="3">
    <source>
        <dbReference type="ARBA" id="ARBA00022741"/>
    </source>
</evidence>
<feature type="coiled-coil region" evidence="10">
    <location>
        <begin position="559"/>
        <end position="600"/>
    </location>
</feature>
<name>A0A1Q4P642_SERMA</name>
<dbReference type="GO" id="GO:0051301">
    <property type="term" value="P:cell division"/>
    <property type="evidence" value="ECO:0007669"/>
    <property type="project" value="UniProtKB-KW"/>
</dbReference>
<dbReference type="Gene3D" id="1.20.5.420">
    <property type="entry name" value="Immunoglobulin FC, subunit C"/>
    <property type="match status" value="1"/>
</dbReference>
<dbReference type="FunFam" id="3.30.70.3500:FF:000001">
    <property type="entry name" value="Chromosome partition protein MukB"/>
    <property type="match status" value="1"/>
</dbReference>
<evidence type="ECO:0000256" key="7">
    <source>
        <dbReference type="ARBA" id="ARBA00023067"/>
    </source>
</evidence>
<dbReference type="GO" id="GO:0007059">
    <property type="term" value="P:chromosome segregation"/>
    <property type="evidence" value="ECO:0007669"/>
    <property type="project" value="UniProtKB-UniRule"/>
</dbReference>
<dbReference type="InterPro" id="IPR042501">
    <property type="entry name" value="MukB_hinge_sf"/>
</dbReference>
<feature type="domain" description="MukB hinge" evidence="12">
    <location>
        <begin position="645"/>
        <end position="810"/>
    </location>
</feature>
<evidence type="ECO:0000256" key="5">
    <source>
        <dbReference type="ARBA" id="ARBA00022840"/>
    </source>
</evidence>
<keyword evidence="2 10" id="KW-0132">Cell division</keyword>
<sequence>MIERGKFRSLTLVNWNGFFARTFDLDELVTTLSGGNGAGKSTTMAAFVTALIPDLTLLHFRNTTEAGATSGSRDKGLHGKLRAGVCYSTLDVVNSRHQRVVVGVRLQQVAGRDRKVDIKPFTIQGLPTAVHPTELLTQTVGERQARVLSLQELKERVEEMEGVQFKQFNSITDYHSLMFDLGVIPKRLRSSADRSKFYRLIEASLYGGISSAITRSLRDYLLPENSGVRKAFQDMEAALRENRMTLEAIRVTQSDRDLFKHLISEATSYVAADYMRHANERRIHLDGALALRSDLLGSRKQLAAEQYRHVEMARELSEQSGAESDLETDYQAASDHLNLVQTAMRQQEKIERYEADLEELTYRLEEQNEVVAEASEQQAENEARAEAAELEVDELKSQLADYQQALDVQQTRAIQYQQALQALERARTLCQLPDLTADNAEHWLDTFQAREQEATEALLRLEQKLSVADAAHGQFEQAYQLVGKIAGQVSRSEAWQCARELLRDWPSQQHLAERVQPLRLRLSELEQRLRSQQDAERLLQEFCKRHGQEYQPDDLDMLQQELEERLEALSQNVSEAGERRMEMRQELEQIQQRIRELTARAPVWLAAQDALGQLSDQSGEPLENSQQVTEYMQQLLESERETTVERDEVASRKREVEAQIERLSQPGGAEDQRLVTLAERFGGVLLSEIYDDVTIDDAPYFSALYGPSRHAIVVPDLSLVREMLEGLEDCPEDLYLIEGDPQSFDDSVFAVEEQDKAVVVKIADRQWRYSRYPEVPLFGRAARENRLEVLHAERETLAERYATLSFDVQKTQRSHQAFSRFIGTHLAVAFDADPEAEIRGLNARRGEIERALNNHEAQNQQQRQQYDQAKEGISALNRLMPLVSLLNDETLQDRVDEIREELEEAQDAARHIQQHGVSLAKLEPLLSVLQSDPQQHEQLQQDYAQAQSVQRQAKQQAFALTEVVQRRAHFSYTDSAGMQNANNDLNDKLRQRLEQAEAERARAREQLRQYQTQFTQYSQVLASLKSSYDAKRDMLKELSQELLDIGVQADANAEARARQRRDELHAALSNNRARRNQLEKQLTFCEAEMDGLQKKLRKLERDYHQLREQVVTAKAGWCAVMRLVKDNGVERRLHRRELAYMDGDELRSMSDKALGALRLAVADNEHLRDVLRLSEDPKRPERKIQFYIAVYQHLRERIRQDIIRTDDPVEAIEQMEIELGRLTEELTAREQKLAISSKSVANIIRKTIQREQNRIRMLNQGLQAVAFGQVKSVRLNVNVREAHATLLDVLSEQQEQHQDLFNSNRLTFSEALAKLYQRLNPQIDMGQRTPQTIGEELLDYRNYLEMEVEVFRGSDGWLRAESGALSTGEAIGTGMSILVMVVQSWEEESRRLRGKDISPCRLLFLDEAARLDAKSIATLFELCDRLEMQLIIAAPENISPEKGTTYKLVRKVFQNHEHVHVVGLRGFAGEPPALGAAQVEAS</sequence>
<evidence type="ECO:0000256" key="6">
    <source>
        <dbReference type="ARBA" id="ARBA00023054"/>
    </source>
</evidence>
<evidence type="ECO:0000313" key="13">
    <source>
        <dbReference type="EMBL" id="OKB68621.1"/>
    </source>
</evidence>
<comment type="domain">
    <text evidence="10">The hinge domain, which separates the large intramolecular coiled coil regions, allows the homodimerization, forming a V-shaped homodimer.</text>
</comment>
<comment type="function">
    <text evidence="10">Plays a central role in chromosome condensation, segregation and cell cycle progression. Functions as a homodimer, which is essential for chromosome partition. Involved in negative DNA supercoiling in vivo, and by this means organize and compact chromosomes. May achieve or facilitate chromosome segregation by condensation DNA from both sides of a centrally located replisome during cell division.</text>
</comment>
<keyword evidence="4 10" id="KW-0159">Chromosome partition</keyword>
<feature type="binding site" evidence="10">
    <location>
        <begin position="34"/>
        <end position="41"/>
    </location>
    <ligand>
        <name>ATP</name>
        <dbReference type="ChEBI" id="CHEBI:30616"/>
    </ligand>
</feature>
<dbReference type="GO" id="GO:0005524">
    <property type="term" value="F:ATP binding"/>
    <property type="evidence" value="ECO:0007669"/>
    <property type="project" value="UniProtKB-UniRule"/>
</dbReference>
<dbReference type="EMBL" id="MJAO01000001">
    <property type="protein sequence ID" value="OKB68621.1"/>
    <property type="molecule type" value="Genomic_DNA"/>
</dbReference>
<dbReference type="Gene3D" id="1.20.58.850">
    <property type="match status" value="1"/>
</dbReference>
<dbReference type="NCBIfam" id="NF003422">
    <property type="entry name" value="PRK04863.1"/>
    <property type="match status" value="1"/>
</dbReference>
<feature type="coiled-coil region" evidence="10">
    <location>
        <begin position="343"/>
        <end position="464"/>
    </location>
</feature>
<accession>A0A1Q4P642</accession>
<evidence type="ECO:0000256" key="1">
    <source>
        <dbReference type="ARBA" id="ARBA00022490"/>
    </source>
</evidence>
<feature type="coiled-coil region" evidence="10">
    <location>
        <begin position="838"/>
        <end position="1116"/>
    </location>
</feature>
<protein>
    <recommendedName>
        <fullName evidence="10">Chromosome partition protein MukB</fullName>
    </recommendedName>
    <alternativeName>
        <fullName evidence="10">Structural maintenance of chromosome-related protein</fullName>
    </alternativeName>
</protein>
<feature type="domain" description="MukB N-terminal" evidence="11">
    <location>
        <begin position="2"/>
        <end position="227"/>
    </location>
</feature>
<dbReference type="Proteomes" id="UP000185770">
    <property type="component" value="Unassembled WGS sequence"/>
</dbReference>
<dbReference type="OrthoDB" id="6722439at2"/>
<gene>
    <name evidence="10 13" type="primary">mukB</name>
    <name evidence="13" type="ORF">BHU62_00840</name>
</gene>
<keyword evidence="7 10" id="KW-0226">DNA condensation</keyword>
<dbReference type="SUPFAM" id="SSF52540">
    <property type="entry name" value="P-loop containing nucleoside triphosphate hydrolases"/>
    <property type="match status" value="2"/>
</dbReference>
<keyword evidence="1 10" id="KW-0963">Cytoplasm</keyword>
<comment type="subcellular location">
    <subcellularLocation>
        <location evidence="10">Cytoplasm</location>
        <location evidence="10">Nucleoid</location>
    </subcellularLocation>
    <text evidence="10">Restricted to the nucleoid region.</text>
</comment>
<feature type="region of interest" description="Flexible hinge" evidence="10">
    <location>
        <begin position="666"/>
        <end position="783"/>
    </location>
</feature>
<evidence type="ECO:0000256" key="10">
    <source>
        <dbReference type="HAMAP-Rule" id="MF_01800"/>
    </source>
</evidence>
<reference evidence="13 14" key="1">
    <citation type="submission" date="2016-09" db="EMBL/GenBank/DDBJ databases">
        <title>Serratia marcescens MSU-97 and epiphytic antimycotic-producing bacteria.</title>
        <authorList>
            <person name="Matilla M.A."/>
        </authorList>
    </citation>
    <scope>NUCLEOTIDE SEQUENCE [LARGE SCALE GENOMIC DNA]</scope>
    <source>
        <strain evidence="13 14">MSU-97</strain>
    </source>
</reference>
<evidence type="ECO:0000259" key="12">
    <source>
        <dbReference type="Pfam" id="PF16330"/>
    </source>
</evidence>
<dbReference type="Gene3D" id="3.40.1140.10">
    <property type="match status" value="2"/>
</dbReference>
<evidence type="ECO:0000313" key="14">
    <source>
        <dbReference type="Proteomes" id="UP000185770"/>
    </source>
</evidence>
<proteinExistence type="inferred from homology"/>
<evidence type="ECO:0000256" key="2">
    <source>
        <dbReference type="ARBA" id="ARBA00022618"/>
    </source>
</evidence>
<comment type="subunit">
    <text evidence="10">Homodimerization via its hinge domain. Binds to DNA via its C-terminal region. Interacts, and probably forms a ternary complex, with MukE and MukF via its C-terminal region. The complex formation is stimulated by calcium or magnesium. Interacts with tubulin-related protein FtsZ.</text>
</comment>
<dbReference type="InterPro" id="IPR012090">
    <property type="entry name" value="MukB"/>
</dbReference>
<organism evidence="13 14">
    <name type="scientific">Serratia marcescens</name>
    <dbReference type="NCBI Taxonomy" id="615"/>
    <lineage>
        <taxon>Bacteria</taxon>
        <taxon>Pseudomonadati</taxon>
        <taxon>Pseudomonadota</taxon>
        <taxon>Gammaproteobacteria</taxon>
        <taxon>Enterobacterales</taxon>
        <taxon>Yersiniaceae</taxon>
        <taxon>Serratia</taxon>
    </lineage>
</organism>
<evidence type="ECO:0000256" key="9">
    <source>
        <dbReference type="ARBA" id="ARBA00023306"/>
    </source>
</evidence>
<keyword evidence="9 10" id="KW-0131">Cell cycle</keyword>
<dbReference type="Pfam" id="PF04310">
    <property type="entry name" value="MukB"/>
    <property type="match status" value="1"/>
</dbReference>
<keyword evidence="8 10" id="KW-0238">DNA-binding</keyword>
<dbReference type="InterPro" id="IPR050308">
    <property type="entry name" value="MukB/SMC"/>
</dbReference>
<dbReference type="InterPro" id="IPR032520">
    <property type="entry name" value="MukB_hinge"/>
</dbReference>
<dbReference type="Gene3D" id="3.30.70.3500">
    <property type="entry name" value="MukB, hinge domain"/>
    <property type="match status" value="1"/>
</dbReference>
<dbReference type="InterPro" id="IPR027417">
    <property type="entry name" value="P-loop_NTPase"/>
</dbReference>
<dbReference type="PIRSF" id="PIRSF005246">
    <property type="entry name" value="MukB"/>
    <property type="match status" value="1"/>
</dbReference>
<dbReference type="Gene3D" id="1.10.287.1490">
    <property type="match status" value="1"/>
</dbReference>
<comment type="similarity">
    <text evidence="10">Belongs to the SMC family. MukB subfamily.</text>
</comment>
<keyword evidence="5 10" id="KW-0067">ATP-binding</keyword>
<evidence type="ECO:0000256" key="8">
    <source>
        <dbReference type="ARBA" id="ARBA00023125"/>
    </source>
</evidence>
<dbReference type="PANTHER" id="PTHR42963:SF1">
    <property type="entry name" value="DUF4476 DOMAIN-CONTAINING PROTEIN"/>
    <property type="match status" value="1"/>
</dbReference>
<evidence type="ECO:0000256" key="4">
    <source>
        <dbReference type="ARBA" id="ARBA00022829"/>
    </source>
</evidence>
<dbReference type="GO" id="GO:0006260">
    <property type="term" value="P:DNA replication"/>
    <property type="evidence" value="ECO:0007669"/>
    <property type="project" value="UniProtKB-UniRule"/>
</dbReference>
<dbReference type="RefSeq" id="WP_073528705.1">
    <property type="nucleotide sequence ID" value="NZ_MJAO01000001.1"/>
</dbReference>
<dbReference type="FunFam" id="3.40.1140.10:FF:000001">
    <property type="entry name" value="Chromosome partition protein MukB"/>
    <property type="match status" value="1"/>
</dbReference>
<dbReference type="GO" id="GO:0009295">
    <property type="term" value="C:nucleoid"/>
    <property type="evidence" value="ECO:0007669"/>
    <property type="project" value="UniProtKB-SubCell"/>
</dbReference>
<evidence type="ECO:0000259" key="11">
    <source>
        <dbReference type="Pfam" id="PF04310"/>
    </source>
</evidence>
<dbReference type="FunFam" id="3.40.1140.10:FF:000002">
    <property type="entry name" value="Chromosome partition protein MukB"/>
    <property type="match status" value="1"/>
</dbReference>
<dbReference type="Pfam" id="PF13558">
    <property type="entry name" value="SbcC_Walker_B"/>
    <property type="match status" value="1"/>
</dbReference>
<keyword evidence="6 10" id="KW-0175">Coiled coil</keyword>
<dbReference type="GO" id="GO:0030261">
    <property type="term" value="P:chromosome condensation"/>
    <property type="evidence" value="ECO:0007669"/>
    <property type="project" value="UniProtKB-KW"/>
</dbReference>
<dbReference type="GO" id="GO:0003677">
    <property type="term" value="F:DNA binding"/>
    <property type="evidence" value="ECO:0007669"/>
    <property type="project" value="UniProtKB-UniRule"/>
</dbReference>
<dbReference type="HAMAP" id="MF_01800">
    <property type="entry name" value="MukB"/>
    <property type="match status" value="1"/>
</dbReference>
<dbReference type="PANTHER" id="PTHR42963">
    <property type="entry name" value="CHROMOSOME PARTITION PROTEIN MUKB"/>
    <property type="match status" value="1"/>
</dbReference>
<comment type="caution">
    <text evidence="13">The sequence shown here is derived from an EMBL/GenBank/DDBJ whole genome shotgun (WGS) entry which is preliminary data.</text>
</comment>
<dbReference type="GO" id="GO:0005737">
    <property type="term" value="C:cytoplasm"/>
    <property type="evidence" value="ECO:0007669"/>
    <property type="project" value="UniProtKB-UniRule"/>
</dbReference>
<dbReference type="Pfam" id="PF16330">
    <property type="entry name" value="MukB_hinge"/>
    <property type="match status" value="1"/>
</dbReference>